<feature type="compositionally biased region" description="Basic and acidic residues" evidence="7">
    <location>
        <begin position="237"/>
        <end position="256"/>
    </location>
</feature>
<dbReference type="GeneID" id="106807490"/>
<name>A0ABM1DZD8_PRICU</name>
<keyword evidence="3 6" id="KW-0175">Coiled coil</keyword>
<dbReference type="PANTHER" id="PTHR44281">
    <property type="entry name" value="SPINDLE ASSEMBLY ABNORMAL PROTEIN 6 HOMOLOG"/>
    <property type="match status" value="1"/>
</dbReference>
<proteinExistence type="predicted"/>
<dbReference type="PANTHER" id="PTHR44281:SF2">
    <property type="entry name" value="SPINDLE ASSEMBLY ABNORMAL PROTEIN 6 HOMOLOG"/>
    <property type="match status" value="1"/>
</dbReference>
<feature type="compositionally biased region" description="Low complexity" evidence="7">
    <location>
        <begin position="649"/>
        <end position="664"/>
    </location>
</feature>
<evidence type="ECO:0000256" key="5">
    <source>
        <dbReference type="ARBA" id="ARBA00023306"/>
    </source>
</evidence>
<keyword evidence="4" id="KW-0206">Cytoskeleton</keyword>
<dbReference type="CDD" id="cd10142">
    <property type="entry name" value="HD_SAS6_N"/>
    <property type="match status" value="1"/>
</dbReference>
<evidence type="ECO:0000259" key="8">
    <source>
        <dbReference type="Pfam" id="PF16531"/>
    </source>
</evidence>
<feature type="compositionally biased region" description="Polar residues" evidence="7">
    <location>
        <begin position="636"/>
        <end position="646"/>
    </location>
</feature>
<evidence type="ECO:0000256" key="6">
    <source>
        <dbReference type="SAM" id="Coils"/>
    </source>
</evidence>
<feature type="domain" description="Spindle assembly abnormal protein 6 N-terminal" evidence="8">
    <location>
        <begin position="6"/>
        <end position="143"/>
    </location>
</feature>
<reference evidence="10" key="1">
    <citation type="submission" date="2025-08" db="UniProtKB">
        <authorList>
            <consortium name="RefSeq"/>
        </authorList>
    </citation>
    <scope>IDENTIFICATION</scope>
</reference>
<evidence type="ECO:0000256" key="1">
    <source>
        <dbReference type="ARBA" id="ARBA00004300"/>
    </source>
</evidence>
<sequence length="683" mass="76924">MSLVKLFCRSLPVCMKTGDRDERNAFINISVELNVLTSPLHKKELIVRLTDETDLLFLYSLVLGEEDFQSLKSQQGLLVDFSAFPQKFIDLLNLCLQEQSSNVPRFVLHFECPSSSLLDRSVSYLNVVETNPFKHLTHLSLKLLPGTDADTSTYLASCLKTVKQENKDMVVQLNELDSELNRRLKQTQEVLSEKTQELDKLRADWAAKLSTMSMKHADELRAEREKTASTQSTAQGRYERDRREQEKTHTKTTADLESRIQELERGNKELLDKKYKAESTMRELRAKLGSSEEESHRTRQELQSLRKQHTAADIDCHEKEKHVNQLKTRLAVLEQELRDKLQLLTRSNDLLENTQEMKTKVEDSLEQKQRHTHKLEASIRGLSDELNKANDIIRKMQGEVRNYHGKLKLRTQITTEQEKVIGEKSQVLEKQEKEIAAMKEQVAVLETQNKKMSENYESASKKLEGAEQQLKTNENVINWLNKQLNSVQHGGSLPPSTTRASDPALLRPTFRPLQGSSHSTSTLGLDKTRSGFEVVNPRTVVAQYQAAGGSTGRHSAMSGTSRDGNTPGGMVSIPEEFLADPTRQRPNPTTHLRQQHLGNKENEQPLDPKYLRSTDSGIPARTLSRGMTHAIGATRPTLSGTTTLQKNVAPPGGASSRSSAPPRANQRVGPPLASAYFPQTQLT</sequence>
<evidence type="ECO:0000256" key="4">
    <source>
        <dbReference type="ARBA" id="ARBA00023212"/>
    </source>
</evidence>
<accession>A0ABM1DZD8</accession>
<feature type="region of interest" description="Disordered" evidence="7">
    <location>
        <begin position="547"/>
        <end position="683"/>
    </location>
</feature>
<evidence type="ECO:0000256" key="3">
    <source>
        <dbReference type="ARBA" id="ARBA00023054"/>
    </source>
</evidence>
<keyword evidence="2" id="KW-0963">Cytoplasm</keyword>
<dbReference type="Pfam" id="PF16531">
    <property type="entry name" value="SAS-6_N"/>
    <property type="match status" value="1"/>
</dbReference>
<feature type="compositionally biased region" description="Basic and acidic residues" evidence="7">
    <location>
        <begin position="217"/>
        <end position="227"/>
    </location>
</feature>
<dbReference type="InterPro" id="IPR032396">
    <property type="entry name" value="SAS-6_N"/>
</dbReference>
<gene>
    <name evidence="10" type="primary">LOC106807490</name>
</gene>
<evidence type="ECO:0000313" key="10">
    <source>
        <dbReference type="RefSeq" id="XP_014665309.1"/>
    </source>
</evidence>
<protein>
    <submittedName>
        <fullName evidence="10">Spindle assembly abnormal protein 6 homolog</fullName>
    </submittedName>
</protein>
<organism evidence="9 10">
    <name type="scientific">Priapulus caudatus</name>
    <name type="common">Priapulid worm</name>
    <dbReference type="NCBI Taxonomy" id="37621"/>
    <lineage>
        <taxon>Eukaryota</taxon>
        <taxon>Metazoa</taxon>
        <taxon>Ecdysozoa</taxon>
        <taxon>Scalidophora</taxon>
        <taxon>Priapulida</taxon>
        <taxon>Priapulimorpha</taxon>
        <taxon>Priapulimorphida</taxon>
        <taxon>Priapulidae</taxon>
        <taxon>Priapulus</taxon>
    </lineage>
</organism>
<keyword evidence="5" id="KW-0131">Cell cycle</keyword>
<evidence type="ECO:0000256" key="7">
    <source>
        <dbReference type="SAM" id="MobiDB-lite"/>
    </source>
</evidence>
<evidence type="ECO:0000313" key="9">
    <source>
        <dbReference type="Proteomes" id="UP000695022"/>
    </source>
</evidence>
<evidence type="ECO:0000256" key="2">
    <source>
        <dbReference type="ARBA" id="ARBA00022490"/>
    </source>
</evidence>
<dbReference type="Gene3D" id="2.170.210.20">
    <property type="entry name" value="Spindle assembly abnormal protein 6, N-terminal domain"/>
    <property type="match status" value="1"/>
</dbReference>
<dbReference type="InterPro" id="IPR038558">
    <property type="entry name" value="SAS-6_N_sf"/>
</dbReference>
<dbReference type="Proteomes" id="UP000695022">
    <property type="component" value="Unplaced"/>
</dbReference>
<feature type="region of interest" description="Disordered" evidence="7">
    <location>
        <begin position="217"/>
        <end position="256"/>
    </location>
</feature>
<comment type="subcellular location">
    <subcellularLocation>
        <location evidence="1">Cytoplasm</location>
        <location evidence="1">Cytoskeleton</location>
        <location evidence="1">Microtubule organizing center</location>
        <location evidence="1">Centrosome</location>
    </subcellularLocation>
</comment>
<dbReference type="RefSeq" id="XP_014665309.1">
    <property type="nucleotide sequence ID" value="XM_014809823.1"/>
</dbReference>
<keyword evidence="9" id="KW-1185">Reference proteome</keyword>
<feature type="coiled-coil region" evidence="6">
    <location>
        <begin position="159"/>
        <end position="204"/>
    </location>
</feature>